<protein>
    <recommendedName>
        <fullName evidence="3">Sel1 repeat family protein</fullName>
    </recommendedName>
</protein>
<accession>A0A9X0UDC3</accession>
<gene>
    <name evidence="1" type="ORF">H7965_08760</name>
</gene>
<dbReference type="AlphaFoldDB" id="A0A9X0UDC3"/>
<reference evidence="1" key="1">
    <citation type="submission" date="2020-08" db="EMBL/GenBank/DDBJ databases">
        <authorList>
            <person name="Hu Y."/>
            <person name="Nguyen S.V."/>
            <person name="Li F."/>
            <person name="Fanning S."/>
        </authorList>
    </citation>
    <scope>NUCLEOTIDE SEQUENCE</scope>
    <source>
        <strain evidence="1">SYSU D8009</strain>
    </source>
</reference>
<dbReference type="Proteomes" id="UP000600101">
    <property type="component" value="Unassembled WGS sequence"/>
</dbReference>
<sequence>MDALTGIIPGERYPPEPPAIAVLPPAPAPPPSAPSLPAVALRPAATAAAAPLSALVQRADEMLQLGDIAAARRLYERAAMAENGQAALALARTYDPAFLALIHARGIQGDPALANTWHHLALALGVGEAREPLAPIGPPPGE</sequence>
<evidence type="ECO:0000313" key="2">
    <source>
        <dbReference type="Proteomes" id="UP000600101"/>
    </source>
</evidence>
<keyword evidence="2" id="KW-1185">Reference proteome</keyword>
<evidence type="ECO:0000313" key="1">
    <source>
        <dbReference type="EMBL" id="MBC4015418.1"/>
    </source>
</evidence>
<organism evidence="1 2">
    <name type="scientific">Siccirubricoccus deserti</name>
    <dbReference type="NCBI Taxonomy" id="2013562"/>
    <lineage>
        <taxon>Bacteria</taxon>
        <taxon>Pseudomonadati</taxon>
        <taxon>Pseudomonadota</taxon>
        <taxon>Alphaproteobacteria</taxon>
        <taxon>Acetobacterales</taxon>
        <taxon>Roseomonadaceae</taxon>
        <taxon>Siccirubricoccus</taxon>
    </lineage>
</organism>
<name>A0A9X0UDC3_9PROT</name>
<dbReference type="EMBL" id="JACOMF010000007">
    <property type="protein sequence ID" value="MBC4015418.1"/>
    <property type="molecule type" value="Genomic_DNA"/>
</dbReference>
<dbReference type="InterPro" id="IPR011990">
    <property type="entry name" value="TPR-like_helical_dom_sf"/>
</dbReference>
<dbReference type="SUPFAM" id="SSF81901">
    <property type="entry name" value="HCP-like"/>
    <property type="match status" value="1"/>
</dbReference>
<proteinExistence type="predicted"/>
<comment type="caution">
    <text evidence="1">The sequence shown here is derived from an EMBL/GenBank/DDBJ whole genome shotgun (WGS) entry which is preliminary data.</text>
</comment>
<dbReference type="Gene3D" id="1.25.40.10">
    <property type="entry name" value="Tetratricopeptide repeat domain"/>
    <property type="match status" value="1"/>
</dbReference>
<evidence type="ECO:0008006" key="3">
    <source>
        <dbReference type="Google" id="ProtNLM"/>
    </source>
</evidence>
<dbReference type="RefSeq" id="WP_186770185.1">
    <property type="nucleotide sequence ID" value="NZ_JACOMF010000007.1"/>
</dbReference>